<feature type="compositionally biased region" description="Polar residues" evidence="9">
    <location>
        <begin position="389"/>
        <end position="400"/>
    </location>
</feature>
<evidence type="ECO:0000256" key="7">
    <source>
        <dbReference type="ARBA" id="ARBA00023136"/>
    </source>
</evidence>
<dbReference type="SUPFAM" id="SSF48371">
    <property type="entry name" value="ARM repeat"/>
    <property type="match status" value="1"/>
</dbReference>
<dbReference type="GO" id="GO:0006896">
    <property type="term" value="P:Golgi to vacuole transport"/>
    <property type="evidence" value="ECO:0007669"/>
    <property type="project" value="TreeGrafter"/>
</dbReference>
<proteinExistence type="inferred from homology"/>
<keyword evidence="4 8" id="KW-0813">Transport</keyword>
<evidence type="ECO:0000256" key="1">
    <source>
        <dbReference type="ARBA" id="ARBA00004145"/>
    </source>
</evidence>
<dbReference type="GO" id="GO:0010008">
    <property type="term" value="C:endosome membrane"/>
    <property type="evidence" value="ECO:0007669"/>
    <property type="project" value="TreeGrafter"/>
</dbReference>
<organism evidence="11 12">
    <name type="scientific">Coprinellus micaceus</name>
    <name type="common">Glistening ink-cap mushroom</name>
    <name type="synonym">Coprinus micaceus</name>
    <dbReference type="NCBI Taxonomy" id="71717"/>
    <lineage>
        <taxon>Eukaryota</taxon>
        <taxon>Fungi</taxon>
        <taxon>Dikarya</taxon>
        <taxon>Basidiomycota</taxon>
        <taxon>Agaricomycotina</taxon>
        <taxon>Agaricomycetes</taxon>
        <taxon>Agaricomycetidae</taxon>
        <taxon>Agaricales</taxon>
        <taxon>Agaricineae</taxon>
        <taxon>Psathyrellaceae</taxon>
        <taxon>Coprinellus</taxon>
    </lineage>
</organism>
<feature type="compositionally biased region" description="Low complexity" evidence="9">
    <location>
        <begin position="846"/>
        <end position="863"/>
    </location>
</feature>
<evidence type="ECO:0000313" key="11">
    <source>
        <dbReference type="EMBL" id="TEB38733.1"/>
    </source>
</evidence>
<keyword evidence="7" id="KW-0472">Membrane</keyword>
<dbReference type="PIRSF" id="PIRSF037092">
    <property type="entry name" value="AP3_complex_delta"/>
    <property type="match status" value="1"/>
</dbReference>
<name>A0A4Y7TX29_COPMI</name>
<dbReference type="GO" id="GO:0005794">
    <property type="term" value="C:Golgi apparatus"/>
    <property type="evidence" value="ECO:0007669"/>
    <property type="project" value="UniProtKB-SubCell"/>
</dbReference>
<keyword evidence="5" id="KW-0677">Repeat</keyword>
<dbReference type="GO" id="GO:0030123">
    <property type="term" value="C:AP-3 adaptor complex"/>
    <property type="evidence" value="ECO:0007669"/>
    <property type="project" value="InterPro"/>
</dbReference>
<feature type="region of interest" description="Disordered" evidence="9">
    <location>
        <begin position="379"/>
        <end position="400"/>
    </location>
</feature>
<keyword evidence="6 8" id="KW-0653">Protein transport</keyword>
<dbReference type="InterPro" id="IPR016024">
    <property type="entry name" value="ARM-type_fold"/>
</dbReference>
<sequence length="912" mass="100940">MWERTLQDLIRGLRANKKDEAKFIAKAVDEIRQEIKSDDMELKAGAVMKLTYLDMLGYDISWASFHVVEVMSSPRAHLKSVGYLGAIQSFTEDTDVIMLTTNLLKKDLSSTPTDVAITLNGLSHIVTYDLARDLAPELIAMLNHSRPHIRKRAILATYKMLMKYPEAIPQARQRLEEKLEDPDPAVIAATVNVLCELARKSPQDYLSLAPQLFHLLTTSSNNWMLIKIIKLFGSLCPHEPRLVKKLQAPITELITTTPAISLLYECVHTCIIGGMLEENNGSALAKTCVSKLAAFIQDPDQNLKYIALLAMTKIVPSHPYLVAEYQDMILQSVGDQDISIRMRALDLVSAMVNQSNLQSLVQQLLTHLIPESSTDMRSAAQSLQQSSAGPSTATDLTSPSKSPAYRLTLAQRILDMCSHNTYENVTNFEWYISVLVDLAHVSNVAIGPQLRDQLVDVTSRVRAARRYAVRVMHTLLTDDGLLRNAHDPKSCSEVLFAAAWICGEYCQELQEPQKVIPFLLQQEVSNLSPDVIAVYIQATVKIFGYWSSELAQRWDDDHLPEARRLVEIILIRMKELAKNVHVEVQERAANSLELFTFIAADLNNFKPSRSPSHHDPSSSSGGFDSDPVAFPKSLFLIQPLFSSHELNPVAASAQSMVPIPEGLDLDEWFVPPPPEPVLERAGSGEKKKKSKKGKEKQVNGGKKEKKGKKAVKDVSLDVPLVEILTPVYDDAETAEAIAERERRKAERLEQLKDDPYYIMDDRPKALSAQEVDSIPVVRLDDMPSPEPSVADVHLSSLRAAAQPSSSPTSFVIEREGEMPEGATTRSSPSAQLLSAQHSNPTPPLPRSAGSGSASGSLHGSHSPYATPVLSSFQQYDVPESDLRTATPEPIKVVRSKKAGTKKKRTKPADLDN</sequence>
<evidence type="ECO:0000259" key="10">
    <source>
        <dbReference type="Pfam" id="PF01602"/>
    </source>
</evidence>
<feature type="region of interest" description="Disordered" evidence="9">
    <location>
        <begin position="668"/>
        <end position="711"/>
    </location>
</feature>
<feature type="compositionally biased region" description="Low complexity" evidence="9">
    <location>
        <begin position="379"/>
        <end position="388"/>
    </location>
</feature>
<dbReference type="GO" id="GO:0030665">
    <property type="term" value="C:clathrin-coated vesicle membrane"/>
    <property type="evidence" value="ECO:0007669"/>
    <property type="project" value="UniProtKB-SubCell"/>
</dbReference>
<comment type="subcellular location">
    <subcellularLocation>
        <location evidence="1">Cytoplasmic vesicle</location>
        <location evidence="1">Clathrin-coated vesicle membrane</location>
        <topology evidence="1">Peripheral membrane protein</topology>
        <orientation evidence="1">Cytoplasmic side</orientation>
    </subcellularLocation>
    <subcellularLocation>
        <location evidence="8">Golgi apparatus</location>
    </subcellularLocation>
</comment>
<accession>A0A4Y7TX29</accession>
<dbReference type="PANTHER" id="PTHR22781">
    <property type="entry name" value="DELTA ADAPTIN-RELATED"/>
    <property type="match status" value="1"/>
</dbReference>
<dbReference type="PANTHER" id="PTHR22781:SF12">
    <property type="entry name" value="AP-3 COMPLEX SUBUNIT DELTA-1"/>
    <property type="match status" value="1"/>
</dbReference>
<comment type="subunit">
    <text evidence="8">Adaptor protein complex 3 (AP-3) is a heterotetramer.</text>
</comment>
<evidence type="ECO:0000256" key="8">
    <source>
        <dbReference type="PIRNR" id="PIRNR037092"/>
    </source>
</evidence>
<dbReference type="GO" id="GO:0006623">
    <property type="term" value="P:protein targeting to vacuole"/>
    <property type="evidence" value="ECO:0007669"/>
    <property type="project" value="TreeGrafter"/>
</dbReference>
<evidence type="ECO:0000256" key="6">
    <source>
        <dbReference type="ARBA" id="ARBA00022927"/>
    </source>
</evidence>
<evidence type="ECO:0000256" key="4">
    <source>
        <dbReference type="ARBA" id="ARBA00022448"/>
    </source>
</evidence>
<dbReference type="OrthoDB" id="10264595at2759"/>
<keyword evidence="12" id="KW-1185">Reference proteome</keyword>
<evidence type="ECO:0000256" key="3">
    <source>
        <dbReference type="ARBA" id="ARBA00015717"/>
    </source>
</evidence>
<feature type="compositionally biased region" description="Polar residues" evidence="9">
    <location>
        <begin position="823"/>
        <end position="839"/>
    </location>
</feature>
<comment type="similarity">
    <text evidence="2 8">Belongs to the adaptor complexes large subunit family.</text>
</comment>
<protein>
    <recommendedName>
        <fullName evidence="3 8">AP-3 complex subunit delta</fullName>
    </recommendedName>
</protein>
<dbReference type="InterPro" id="IPR002553">
    <property type="entry name" value="Clathrin/coatomer_adapt-like_N"/>
</dbReference>
<reference evidence="11 12" key="1">
    <citation type="journal article" date="2019" name="Nat. Ecol. Evol.">
        <title>Megaphylogeny resolves global patterns of mushroom evolution.</title>
        <authorList>
            <person name="Varga T."/>
            <person name="Krizsan K."/>
            <person name="Foldi C."/>
            <person name="Dima B."/>
            <person name="Sanchez-Garcia M."/>
            <person name="Sanchez-Ramirez S."/>
            <person name="Szollosi G.J."/>
            <person name="Szarkandi J.G."/>
            <person name="Papp V."/>
            <person name="Albert L."/>
            <person name="Andreopoulos W."/>
            <person name="Angelini C."/>
            <person name="Antonin V."/>
            <person name="Barry K.W."/>
            <person name="Bougher N.L."/>
            <person name="Buchanan P."/>
            <person name="Buyck B."/>
            <person name="Bense V."/>
            <person name="Catcheside P."/>
            <person name="Chovatia M."/>
            <person name="Cooper J."/>
            <person name="Damon W."/>
            <person name="Desjardin D."/>
            <person name="Finy P."/>
            <person name="Geml J."/>
            <person name="Haridas S."/>
            <person name="Hughes K."/>
            <person name="Justo A."/>
            <person name="Karasinski D."/>
            <person name="Kautmanova I."/>
            <person name="Kiss B."/>
            <person name="Kocsube S."/>
            <person name="Kotiranta H."/>
            <person name="LaButti K.M."/>
            <person name="Lechner B.E."/>
            <person name="Liimatainen K."/>
            <person name="Lipzen A."/>
            <person name="Lukacs Z."/>
            <person name="Mihaltcheva S."/>
            <person name="Morgado L.N."/>
            <person name="Niskanen T."/>
            <person name="Noordeloos M.E."/>
            <person name="Ohm R.A."/>
            <person name="Ortiz-Santana B."/>
            <person name="Ovrebo C."/>
            <person name="Racz N."/>
            <person name="Riley R."/>
            <person name="Savchenko A."/>
            <person name="Shiryaev A."/>
            <person name="Soop K."/>
            <person name="Spirin V."/>
            <person name="Szebenyi C."/>
            <person name="Tomsovsky M."/>
            <person name="Tulloss R.E."/>
            <person name="Uehling J."/>
            <person name="Grigoriev I.V."/>
            <person name="Vagvolgyi C."/>
            <person name="Papp T."/>
            <person name="Martin F.M."/>
            <person name="Miettinen O."/>
            <person name="Hibbett D.S."/>
            <person name="Nagy L.G."/>
        </authorList>
    </citation>
    <scope>NUCLEOTIDE SEQUENCE [LARGE SCALE GENOMIC DNA]</scope>
    <source>
        <strain evidence="11 12">FP101781</strain>
    </source>
</reference>
<feature type="region of interest" description="Disordered" evidence="9">
    <location>
        <begin position="879"/>
        <end position="912"/>
    </location>
</feature>
<dbReference type="EMBL" id="QPFP01000002">
    <property type="protein sequence ID" value="TEB38733.1"/>
    <property type="molecule type" value="Genomic_DNA"/>
</dbReference>
<dbReference type="FunFam" id="1.25.10.10:FF:000251">
    <property type="entry name" value="AP-3 complex subunit delta"/>
    <property type="match status" value="1"/>
</dbReference>
<evidence type="ECO:0000256" key="5">
    <source>
        <dbReference type="ARBA" id="ARBA00022737"/>
    </source>
</evidence>
<gene>
    <name evidence="11" type="ORF">FA13DRAFT_1848437</name>
</gene>
<dbReference type="Proteomes" id="UP000298030">
    <property type="component" value="Unassembled WGS sequence"/>
</dbReference>
<comment type="caution">
    <text evidence="11">The sequence shown here is derived from an EMBL/GenBank/DDBJ whole genome shotgun (WGS) entry which is preliminary data.</text>
</comment>
<keyword evidence="8" id="KW-0333">Golgi apparatus</keyword>
<evidence type="ECO:0000256" key="9">
    <source>
        <dbReference type="SAM" id="MobiDB-lite"/>
    </source>
</evidence>
<feature type="domain" description="Clathrin/coatomer adaptor adaptin-like N-terminal" evidence="10">
    <location>
        <begin position="20"/>
        <end position="595"/>
    </location>
</feature>
<comment type="function">
    <text evidence="8">Part of the AP-3 complex, an adaptor-related complex which is not clathrin-associated. The complex is associated with the Golgi region as well as more peripheral structures. It facilitates the budding of vesicles from the Golgi membrane.</text>
</comment>
<dbReference type="InterPro" id="IPR011989">
    <property type="entry name" value="ARM-like"/>
</dbReference>
<feature type="region of interest" description="Disordered" evidence="9">
    <location>
        <begin position="763"/>
        <end position="866"/>
    </location>
</feature>
<dbReference type="STRING" id="71717.A0A4Y7TX29"/>
<evidence type="ECO:0000256" key="2">
    <source>
        <dbReference type="ARBA" id="ARBA00006613"/>
    </source>
</evidence>
<dbReference type="AlphaFoldDB" id="A0A4Y7TX29"/>
<feature type="compositionally biased region" description="Basic residues" evidence="9">
    <location>
        <begin position="893"/>
        <end position="905"/>
    </location>
</feature>
<dbReference type="Pfam" id="PF01602">
    <property type="entry name" value="Adaptin_N"/>
    <property type="match status" value="1"/>
</dbReference>
<evidence type="ECO:0000313" key="12">
    <source>
        <dbReference type="Proteomes" id="UP000298030"/>
    </source>
</evidence>
<dbReference type="InterPro" id="IPR017105">
    <property type="entry name" value="AP3_complex_dsu"/>
</dbReference>
<dbReference type="Gene3D" id="1.25.10.10">
    <property type="entry name" value="Leucine-rich Repeat Variant"/>
    <property type="match status" value="1"/>
</dbReference>